<dbReference type="GO" id="GO:0008610">
    <property type="term" value="P:lipid biosynthetic process"/>
    <property type="evidence" value="ECO:0007669"/>
    <property type="project" value="InterPro"/>
</dbReference>
<dbReference type="PhylomeDB" id="A0A060T6J0"/>
<proteinExistence type="predicted"/>
<feature type="domain" description="Fatty acid hydroxylase" evidence="6">
    <location>
        <begin position="141"/>
        <end position="277"/>
    </location>
</feature>
<evidence type="ECO:0000256" key="3">
    <source>
        <dbReference type="ARBA" id="ARBA00022989"/>
    </source>
</evidence>
<feature type="region of interest" description="Disordered" evidence="5">
    <location>
        <begin position="281"/>
        <end position="304"/>
    </location>
</feature>
<comment type="subcellular location">
    <subcellularLocation>
        <location evidence="1">Membrane</location>
    </subcellularLocation>
</comment>
<name>A0A060T6J0_BLAAD</name>
<dbReference type="GO" id="GO:0016020">
    <property type="term" value="C:membrane"/>
    <property type="evidence" value="ECO:0007669"/>
    <property type="project" value="UniProtKB-SubCell"/>
</dbReference>
<reference evidence="7" key="2">
    <citation type="submission" date="2014-06" db="EMBL/GenBank/DDBJ databases">
        <title>The complete genome of Blastobotrys (Arxula) adeninivorans LS3 - a yeast of biotechnological interest.</title>
        <authorList>
            <person name="Kunze G."/>
            <person name="Gaillardin C."/>
            <person name="Czernicka M."/>
            <person name="Durrens P."/>
            <person name="Martin T."/>
            <person name="Boer E."/>
            <person name="Gabaldon T."/>
            <person name="Cruz J."/>
            <person name="Talla E."/>
            <person name="Marck C."/>
            <person name="Goffeau A."/>
            <person name="Barbe V."/>
            <person name="Baret P."/>
            <person name="Baronian K."/>
            <person name="Beier S."/>
            <person name="Bleykasten C."/>
            <person name="Bode R."/>
            <person name="Casaregola S."/>
            <person name="Despons L."/>
            <person name="Fairhead C."/>
            <person name="Giersberg M."/>
            <person name="Gierski P."/>
            <person name="Hahnel U."/>
            <person name="Hartmann A."/>
            <person name="Jankowska D."/>
            <person name="Jubin C."/>
            <person name="Jung P."/>
            <person name="Lafontaine I."/>
            <person name="Leh-Louis V."/>
            <person name="Lemaire M."/>
            <person name="Marcet-Houben M."/>
            <person name="Mascher M."/>
            <person name="Morel G."/>
            <person name="Richard G.-F."/>
            <person name="Riechen J."/>
            <person name="Sacerdot C."/>
            <person name="Sarkar A."/>
            <person name="Savel G."/>
            <person name="Schacherer J."/>
            <person name="Sherman D."/>
            <person name="Straub M.-L."/>
            <person name="Stein N."/>
            <person name="Thierry A."/>
            <person name="Trautwein-Schult A."/>
            <person name="Westhof E."/>
            <person name="Worch S."/>
            <person name="Dujon B."/>
            <person name="Souciet J.-L."/>
            <person name="Wincker P."/>
            <person name="Scholz U."/>
            <person name="Neuveglise N."/>
        </authorList>
    </citation>
    <scope>NUCLEOTIDE SEQUENCE</scope>
    <source>
        <strain evidence="7">LS3</strain>
    </source>
</reference>
<evidence type="ECO:0000256" key="2">
    <source>
        <dbReference type="ARBA" id="ARBA00022692"/>
    </source>
</evidence>
<evidence type="ECO:0000256" key="5">
    <source>
        <dbReference type="SAM" id="MobiDB-lite"/>
    </source>
</evidence>
<evidence type="ECO:0000256" key="4">
    <source>
        <dbReference type="ARBA" id="ARBA00023136"/>
    </source>
</evidence>
<dbReference type="GO" id="GO:0016491">
    <property type="term" value="F:oxidoreductase activity"/>
    <property type="evidence" value="ECO:0007669"/>
    <property type="project" value="InterPro"/>
</dbReference>
<protein>
    <submittedName>
        <fullName evidence="7">ARAD1B18986p</fullName>
    </submittedName>
</protein>
<dbReference type="Pfam" id="PF04116">
    <property type="entry name" value="FA_hydroxylase"/>
    <property type="match status" value="1"/>
</dbReference>
<keyword evidence="2" id="KW-0812">Transmembrane</keyword>
<reference evidence="7" key="1">
    <citation type="submission" date="2014-02" db="EMBL/GenBank/DDBJ databases">
        <authorList>
            <person name="Genoscope - CEA"/>
        </authorList>
    </citation>
    <scope>NUCLEOTIDE SEQUENCE</scope>
    <source>
        <strain evidence="7">LS3</strain>
    </source>
</reference>
<keyword evidence="4" id="KW-0472">Membrane</keyword>
<keyword evidence="3" id="KW-1133">Transmembrane helix</keyword>
<evidence type="ECO:0000256" key="1">
    <source>
        <dbReference type="ARBA" id="ARBA00004370"/>
    </source>
</evidence>
<evidence type="ECO:0000313" key="7">
    <source>
        <dbReference type="EMBL" id="CDP36700.1"/>
    </source>
</evidence>
<dbReference type="GO" id="GO:0005506">
    <property type="term" value="F:iron ion binding"/>
    <property type="evidence" value="ECO:0007669"/>
    <property type="project" value="InterPro"/>
</dbReference>
<accession>A0A060T6J0</accession>
<dbReference type="InterPro" id="IPR006694">
    <property type="entry name" value="Fatty_acid_hydroxylase"/>
</dbReference>
<gene>
    <name evidence="7" type="ORF">GNLVRS02_ARAD1B18986g</name>
</gene>
<dbReference type="AlphaFoldDB" id="A0A060T6J0"/>
<dbReference type="InterPro" id="IPR050307">
    <property type="entry name" value="Sterol_Desaturase_Related"/>
</dbReference>
<evidence type="ECO:0000259" key="6">
    <source>
        <dbReference type="Pfam" id="PF04116"/>
    </source>
</evidence>
<dbReference type="EMBL" id="HG937692">
    <property type="protein sequence ID" value="CDP36700.1"/>
    <property type="molecule type" value="Genomic_DNA"/>
</dbReference>
<dbReference type="PANTHER" id="PTHR11863">
    <property type="entry name" value="STEROL DESATURASE"/>
    <property type="match status" value="1"/>
</dbReference>
<feature type="compositionally biased region" description="Basic and acidic residues" evidence="5">
    <location>
        <begin position="287"/>
        <end position="304"/>
    </location>
</feature>
<organism evidence="7">
    <name type="scientific">Blastobotrys adeninivorans</name>
    <name type="common">Yeast</name>
    <name type="synonym">Arxula adeninivorans</name>
    <dbReference type="NCBI Taxonomy" id="409370"/>
    <lineage>
        <taxon>Eukaryota</taxon>
        <taxon>Fungi</taxon>
        <taxon>Dikarya</taxon>
        <taxon>Ascomycota</taxon>
        <taxon>Saccharomycotina</taxon>
        <taxon>Dipodascomycetes</taxon>
        <taxon>Dipodascales</taxon>
        <taxon>Trichomonascaceae</taxon>
        <taxon>Blastobotrys</taxon>
    </lineage>
</organism>
<sequence length="304" mass="35595">MTSVLNSTFAGPTFVDTWTQVAQSQPALNWAEQLWASYYVYIGNDSIATGLMMFVFHEVMYFGRSLPWLIIDALPMFRKYKIQDNKEPNFAEQWECMKSVLLTHFCVEAVPIWGFHPICQYLGIQIGVPFPDWKKICFHIAVFFVLEDTWHYWMHRGLHYGSFYKYIHKQHHRYAAPFGLAAEYAHPIEVALLGVGTVGMPMLWVALTKDLHMFTVYIWVALRLFQAIDAHSGYEFPWSLHHFLPFWAGADHHDDHHHYFLGNYASSFRWWDAILGTNPKSARHKKGENEYKRQQKLAKGEKAQ</sequence>